<keyword evidence="3" id="KW-0804">Transcription</keyword>
<feature type="domain" description="HTH arsR-type" evidence="5">
    <location>
        <begin position="252"/>
        <end position="324"/>
    </location>
</feature>
<dbReference type="InterPro" id="IPR011991">
    <property type="entry name" value="ArsR-like_HTH"/>
</dbReference>
<dbReference type="Gene3D" id="1.10.10.10">
    <property type="entry name" value="Winged helix-like DNA-binding domain superfamily/Winged helix DNA-binding domain"/>
    <property type="match status" value="1"/>
</dbReference>
<dbReference type="EMBL" id="BAABAJ010000003">
    <property type="protein sequence ID" value="GAA3903281.1"/>
    <property type="molecule type" value="Genomic_DNA"/>
</dbReference>
<dbReference type="Proteomes" id="UP001501000">
    <property type="component" value="Unassembled WGS sequence"/>
</dbReference>
<reference evidence="7" key="1">
    <citation type="journal article" date="2019" name="Int. J. Syst. Evol. Microbiol.">
        <title>The Global Catalogue of Microorganisms (GCM) 10K type strain sequencing project: providing services to taxonomists for standard genome sequencing and annotation.</title>
        <authorList>
            <consortium name="The Broad Institute Genomics Platform"/>
            <consortium name="The Broad Institute Genome Sequencing Center for Infectious Disease"/>
            <person name="Wu L."/>
            <person name="Ma J."/>
        </authorList>
    </citation>
    <scope>NUCLEOTIDE SEQUENCE [LARGE SCALE GENOMIC DNA]</scope>
    <source>
        <strain evidence="7">JCM 16956</strain>
    </source>
</reference>
<dbReference type="SUPFAM" id="SSF46785">
    <property type="entry name" value="Winged helix' DNA-binding domain"/>
    <property type="match status" value="1"/>
</dbReference>
<feature type="region of interest" description="Disordered" evidence="4">
    <location>
        <begin position="323"/>
        <end position="385"/>
    </location>
</feature>
<dbReference type="CDD" id="cd00090">
    <property type="entry name" value="HTH_ARSR"/>
    <property type="match status" value="1"/>
</dbReference>
<evidence type="ECO:0000256" key="4">
    <source>
        <dbReference type="SAM" id="MobiDB-lite"/>
    </source>
</evidence>
<keyword evidence="1" id="KW-0805">Transcription regulation</keyword>
<keyword evidence="7" id="KW-1185">Reference proteome</keyword>
<accession>A0ABP7LNU7</accession>
<organism evidence="6 7">
    <name type="scientific">Streptomyces gulbargensis</name>
    <dbReference type="NCBI Taxonomy" id="364901"/>
    <lineage>
        <taxon>Bacteria</taxon>
        <taxon>Bacillati</taxon>
        <taxon>Actinomycetota</taxon>
        <taxon>Actinomycetes</taxon>
        <taxon>Kitasatosporales</taxon>
        <taxon>Streptomycetaceae</taxon>
        <taxon>Streptomyces</taxon>
    </lineage>
</organism>
<evidence type="ECO:0000256" key="1">
    <source>
        <dbReference type="ARBA" id="ARBA00023015"/>
    </source>
</evidence>
<evidence type="ECO:0000256" key="2">
    <source>
        <dbReference type="ARBA" id="ARBA00023125"/>
    </source>
</evidence>
<dbReference type="Pfam" id="PF12840">
    <property type="entry name" value="HTH_20"/>
    <property type="match status" value="1"/>
</dbReference>
<dbReference type="InterPro" id="IPR051011">
    <property type="entry name" value="Metal_resp_trans_reg"/>
</dbReference>
<gene>
    <name evidence="6" type="ORF">GCM10022244_11880</name>
</gene>
<proteinExistence type="predicted"/>
<dbReference type="RefSeq" id="WP_345279196.1">
    <property type="nucleotide sequence ID" value="NZ_BAABAJ010000003.1"/>
</dbReference>
<evidence type="ECO:0000256" key="3">
    <source>
        <dbReference type="ARBA" id="ARBA00023163"/>
    </source>
</evidence>
<evidence type="ECO:0000259" key="5">
    <source>
        <dbReference type="SMART" id="SM00418"/>
    </source>
</evidence>
<sequence>MGLRIHFTYEDLARVVLAEEPDPLWEGLLSLHLLQTRDAPLLYGRWRRAAGGCVAPDSLRLRRLAPPRGYSADFLTPSAASAGFEAGVEALLSTPRRQLRTDLAELARVRPLPGWARALAEGDPQALSGLAGLVRRHHERFVAPYWPHIRSRVDEARSVATRALSRSGFAGLAEGLHPGVRWTAPVLHIAGPHLEGDLHLGGRGLRIVPSFFCWPGPIVLKDGSLPPVLVHPVTHDPRWLAPPPSSSATSHQALAALLGRARAAVLEEVAEGRTTSELASRVGLSPATVSHHVTVLREAGLLSSRRIGGAVLHTLTRLGADLLDHGTTSGIRPSSKPVVGGAERGRPWAGGSSGAAVPSRPHPEHPQGDDEPCPSSVLCRESSAP</sequence>
<dbReference type="InterPro" id="IPR036388">
    <property type="entry name" value="WH-like_DNA-bd_sf"/>
</dbReference>
<name>A0ABP7LNU7_9ACTN</name>
<dbReference type="InterPro" id="IPR036390">
    <property type="entry name" value="WH_DNA-bd_sf"/>
</dbReference>
<dbReference type="InterPro" id="IPR001845">
    <property type="entry name" value="HTH_ArsR_DNA-bd_dom"/>
</dbReference>
<comment type="caution">
    <text evidence="6">The sequence shown here is derived from an EMBL/GenBank/DDBJ whole genome shotgun (WGS) entry which is preliminary data.</text>
</comment>
<dbReference type="PANTHER" id="PTHR43132">
    <property type="entry name" value="ARSENICAL RESISTANCE OPERON REPRESSOR ARSR-RELATED"/>
    <property type="match status" value="1"/>
</dbReference>
<evidence type="ECO:0000313" key="6">
    <source>
        <dbReference type="EMBL" id="GAA3903281.1"/>
    </source>
</evidence>
<keyword evidence="2" id="KW-0238">DNA-binding</keyword>
<dbReference type="PANTHER" id="PTHR43132:SF8">
    <property type="entry name" value="HTH-TYPE TRANSCRIPTIONAL REGULATOR KMTR"/>
    <property type="match status" value="1"/>
</dbReference>
<protein>
    <submittedName>
        <fullName evidence="6">Winged helix-turn-helix domain-containing protein</fullName>
    </submittedName>
</protein>
<evidence type="ECO:0000313" key="7">
    <source>
        <dbReference type="Proteomes" id="UP001501000"/>
    </source>
</evidence>
<dbReference type="SMART" id="SM00418">
    <property type="entry name" value="HTH_ARSR"/>
    <property type="match status" value="1"/>
</dbReference>